<feature type="compositionally biased region" description="Basic and acidic residues" evidence="1">
    <location>
        <begin position="7"/>
        <end position="20"/>
    </location>
</feature>
<reference evidence="3 4" key="1">
    <citation type="submission" date="2021-08" db="EMBL/GenBank/DDBJ databases">
        <title>Draft Genome Sequence of Phanerochaete sordida strain YK-624.</title>
        <authorList>
            <person name="Mori T."/>
            <person name="Dohra H."/>
            <person name="Suzuki T."/>
            <person name="Kawagishi H."/>
            <person name="Hirai H."/>
        </authorList>
    </citation>
    <scope>NUCLEOTIDE SEQUENCE [LARGE SCALE GENOMIC DNA]</scope>
    <source>
        <strain evidence="3 4">YK-624</strain>
    </source>
</reference>
<dbReference type="OrthoDB" id="284718at2759"/>
<feature type="region of interest" description="Disordered" evidence="1">
    <location>
        <begin position="1"/>
        <end position="20"/>
    </location>
</feature>
<keyword evidence="2" id="KW-0812">Transmembrane</keyword>
<sequence>MSTATGDDPRDASAETRMTLPEKWKTDSLDGLGGTVLFLSGLVMVTRNRYLAWPNLFLTMMSLFNQHPLRTKEGSNNPSSGLLICISALIASYLPLLTVQPGRTATSPAMPVPLGN</sequence>
<comment type="caution">
    <text evidence="3">The sequence shown here is derived from an EMBL/GenBank/DDBJ whole genome shotgun (WGS) entry which is preliminary data.</text>
</comment>
<evidence type="ECO:0000313" key="4">
    <source>
        <dbReference type="Proteomes" id="UP000703269"/>
    </source>
</evidence>
<feature type="transmembrane region" description="Helical" evidence="2">
    <location>
        <begin position="81"/>
        <end position="99"/>
    </location>
</feature>
<proteinExistence type="predicted"/>
<gene>
    <name evidence="3" type="ORF">PsYK624_095640</name>
</gene>
<keyword evidence="4" id="KW-1185">Reference proteome</keyword>
<dbReference type="AlphaFoldDB" id="A0A9P3GGR3"/>
<accession>A0A9P3GGR3</accession>
<protein>
    <submittedName>
        <fullName evidence="3">Uncharacterized protein</fullName>
    </submittedName>
</protein>
<evidence type="ECO:0000313" key="3">
    <source>
        <dbReference type="EMBL" id="GJE93405.1"/>
    </source>
</evidence>
<evidence type="ECO:0000256" key="1">
    <source>
        <dbReference type="SAM" id="MobiDB-lite"/>
    </source>
</evidence>
<dbReference type="EMBL" id="BPQB01000032">
    <property type="protein sequence ID" value="GJE93405.1"/>
    <property type="molecule type" value="Genomic_DNA"/>
</dbReference>
<keyword evidence="2" id="KW-1133">Transmembrane helix</keyword>
<evidence type="ECO:0000256" key="2">
    <source>
        <dbReference type="SAM" id="Phobius"/>
    </source>
</evidence>
<name>A0A9P3GGR3_9APHY</name>
<dbReference type="Proteomes" id="UP000703269">
    <property type="component" value="Unassembled WGS sequence"/>
</dbReference>
<keyword evidence="2" id="KW-0472">Membrane</keyword>
<organism evidence="3 4">
    <name type="scientific">Phanerochaete sordida</name>
    <dbReference type="NCBI Taxonomy" id="48140"/>
    <lineage>
        <taxon>Eukaryota</taxon>
        <taxon>Fungi</taxon>
        <taxon>Dikarya</taxon>
        <taxon>Basidiomycota</taxon>
        <taxon>Agaricomycotina</taxon>
        <taxon>Agaricomycetes</taxon>
        <taxon>Polyporales</taxon>
        <taxon>Phanerochaetaceae</taxon>
        <taxon>Phanerochaete</taxon>
    </lineage>
</organism>